<dbReference type="GO" id="GO:0009190">
    <property type="term" value="P:cyclic nucleotide biosynthetic process"/>
    <property type="evidence" value="ECO:0007669"/>
    <property type="project" value="InterPro"/>
</dbReference>
<dbReference type="InterPro" id="IPR032026">
    <property type="entry name" value="Ad_Cy_reg"/>
</dbReference>
<reference evidence="3 4" key="1">
    <citation type="journal article" date="2014" name="Genome Announc.">
        <title>Draft Genome Sequence of the Antitrypanosomally Active Sponge-Associated Bacterium Actinokineospora sp. Strain EG49.</title>
        <authorList>
            <person name="Harjes J."/>
            <person name="Ryu T."/>
            <person name="Abdelmohsen U.R."/>
            <person name="Moitinho-Silva L."/>
            <person name="Horn H."/>
            <person name="Ravasi T."/>
            <person name="Hentschel U."/>
        </authorList>
    </citation>
    <scope>NUCLEOTIDE SEQUENCE [LARGE SCALE GENOMIC DNA]</scope>
    <source>
        <strain evidence="3 4">EG49</strain>
    </source>
</reference>
<evidence type="ECO:0000256" key="1">
    <source>
        <dbReference type="SAM" id="MobiDB-lite"/>
    </source>
</evidence>
<keyword evidence="4" id="KW-1185">Reference proteome</keyword>
<evidence type="ECO:0000313" key="3">
    <source>
        <dbReference type="EMBL" id="EWC60442.1"/>
    </source>
</evidence>
<evidence type="ECO:0000259" key="2">
    <source>
        <dbReference type="PROSITE" id="PS50125"/>
    </source>
</evidence>
<dbReference type="Gene3D" id="3.30.70.1230">
    <property type="entry name" value="Nucleotide cyclase"/>
    <property type="match status" value="1"/>
</dbReference>
<keyword evidence="3" id="KW-0456">Lyase</keyword>
<dbReference type="eggNOG" id="COG2114">
    <property type="taxonomic scope" value="Bacteria"/>
</dbReference>
<dbReference type="AlphaFoldDB" id="W7IUK5"/>
<name>W7IUK5_9PSEU</name>
<dbReference type="InterPro" id="IPR029787">
    <property type="entry name" value="Nucleotide_cyclase"/>
</dbReference>
<dbReference type="STRING" id="909613.UO65_4255"/>
<organism evidence="3 4">
    <name type="scientific">Actinokineospora spheciospongiae</name>
    <dbReference type="NCBI Taxonomy" id="909613"/>
    <lineage>
        <taxon>Bacteria</taxon>
        <taxon>Bacillati</taxon>
        <taxon>Actinomycetota</taxon>
        <taxon>Actinomycetes</taxon>
        <taxon>Pseudonocardiales</taxon>
        <taxon>Pseudonocardiaceae</taxon>
        <taxon>Actinokineospora</taxon>
    </lineage>
</organism>
<dbReference type="EC" id="4.6.1.1" evidence="3"/>
<evidence type="ECO:0000313" key="4">
    <source>
        <dbReference type="Proteomes" id="UP000019277"/>
    </source>
</evidence>
<dbReference type="GO" id="GO:0035556">
    <property type="term" value="P:intracellular signal transduction"/>
    <property type="evidence" value="ECO:0007669"/>
    <property type="project" value="InterPro"/>
</dbReference>
<feature type="domain" description="Guanylate cyclase" evidence="2">
    <location>
        <begin position="177"/>
        <end position="286"/>
    </location>
</feature>
<dbReference type="OrthoDB" id="310836at2"/>
<dbReference type="Pfam" id="PF16701">
    <property type="entry name" value="Ad_Cy_reg"/>
    <property type="match status" value="1"/>
</dbReference>
<dbReference type="PATRIC" id="fig|909613.9.peg.4258"/>
<dbReference type="SMART" id="SM00044">
    <property type="entry name" value="CYCc"/>
    <property type="match status" value="1"/>
</dbReference>
<gene>
    <name evidence="3" type="ORF">UO65_4255</name>
</gene>
<dbReference type="PROSITE" id="PS50125">
    <property type="entry name" value="GUANYLATE_CYCLASE_2"/>
    <property type="match status" value="1"/>
</dbReference>
<dbReference type="InterPro" id="IPR001054">
    <property type="entry name" value="A/G_cyclase"/>
</dbReference>
<feature type="region of interest" description="Disordered" evidence="1">
    <location>
        <begin position="358"/>
        <end position="409"/>
    </location>
</feature>
<accession>W7IUK5</accession>
<comment type="caution">
    <text evidence="3">The sequence shown here is derived from an EMBL/GenBank/DDBJ whole genome shotgun (WGS) entry which is preliminary data.</text>
</comment>
<proteinExistence type="predicted"/>
<feature type="compositionally biased region" description="Basic and acidic residues" evidence="1">
    <location>
        <begin position="379"/>
        <end position="403"/>
    </location>
</feature>
<dbReference type="GO" id="GO:0004016">
    <property type="term" value="F:adenylate cyclase activity"/>
    <property type="evidence" value="ECO:0007669"/>
    <property type="project" value="UniProtKB-EC"/>
</dbReference>
<dbReference type="CDD" id="cd07302">
    <property type="entry name" value="CHD"/>
    <property type="match status" value="1"/>
</dbReference>
<protein>
    <submittedName>
        <fullName evidence="3">Adenylate cyclase</fullName>
        <ecNumber evidence="3">4.6.1.1</ecNumber>
    </submittedName>
</protein>
<dbReference type="RefSeq" id="WP_052021428.1">
    <property type="nucleotide sequence ID" value="NZ_AYXG01000159.1"/>
</dbReference>
<dbReference type="Proteomes" id="UP000019277">
    <property type="component" value="Unassembled WGS sequence"/>
</dbReference>
<sequence length="409" mass="45703">MDERNDDRGGAAEPDPVEAAQRRVEEVLLGGTRQFTRLEVCEKAGVPLERAMRLWRALGFATVADDAVVFTDRDIETLRLTDELMYRGILEPELATATARMLGQHLSRLAEWEVHVLRDVLAANPELLADERQLGRFIEQLVPQLESMQNFAWRRHLAAYAGRALSSTQDLESRSQVVGFADMVGFTTFTRRSDEAALVDVVDRFDMMTAEVVAENHGRIVKMLGDEVLFVADDPVHGGRIALALLERAEADDALPMLRAGLAYGRVLSRFGDVYGSTVNIASRLTSVARPGTVLVDRPLGDVLIEAREEFSVRHRRPVSVRGYSRLKHSVLRRAGDAQPSLVESVQQRAADLLGLSAEDQYEDDQDEAPAIALEPDTDAPRSRRAERDRSGRKPDRERSDKGRGKRRR</sequence>
<dbReference type="Pfam" id="PF00211">
    <property type="entry name" value="Guanylate_cyc"/>
    <property type="match status" value="1"/>
</dbReference>
<dbReference type="EMBL" id="AYXG01000159">
    <property type="protein sequence ID" value="EWC60442.1"/>
    <property type="molecule type" value="Genomic_DNA"/>
</dbReference>
<dbReference type="SUPFAM" id="SSF55073">
    <property type="entry name" value="Nucleotide cyclase"/>
    <property type="match status" value="1"/>
</dbReference>